<dbReference type="Proteomes" id="UP000075304">
    <property type="component" value="Unassembled WGS sequence"/>
</dbReference>
<gene>
    <name evidence="1" type="ORF">B4099_2987</name>
</gene>
<evidence type="ECO:0000313" key="1">
    <source>
        <dbReference type="EMBL" id="KYC69820.1"/>
    </source>
</evidence>
<sequence length="64" mass="7336">MLPPFFRHKKNPLSSHIYEIKKGFITLFAVFLSETSRTVWKPVFPVQGYGKGAAKSTTKSRKSY</sequence>
<dbReference type="AlphaFoldDB" id="A0A150KF94"/>
<protein>
    <submittedName>
        <fullName evidence="1">Uncharacterized protein</fullName>
    </submittedName>
</protein>
<proteinExistence type="predicted"/>
<dbReference type="EMBL" id="LQYI01000044">
    <property type="protein sequence ID" value="KYC69820.1"/>
    <property type="molecule type" value="Genomic_DNA"/>
</dbReference>
<evidence type="ECO:0000313" key="2">
    <source>
        <dbReference type="Proteomes" id="UP000075304"/>
    </source>
</evidence>
<name>A0A150KF94_HEYCO</name>
<organism evidence="1 2">
    <name type="scientific">Heyndrickxia coagulans</name>
    <name type="common">Weizmannia coagulans</name>
    <dbReference type="NCBI Taxonomy" id="1398"/>
    <lineage>
        <taxon>Bacteria</taxon>
        <taxon>Bacillati</taxon>
        <taxon>Bacillota</taxon>
        <taxon>Bacilli</taxon>
        <taxon>Bacillales</taxon>
        <taxon>Bacillaceae</taxon>
        <taxon>Heyndrickxia</taxon>
    </lineage>
</organism>
<accession>A0A150KF94</accession>
<comment type="caution">
    <text evidence="1">The sequence shown here is derived from an EMBL/GenBank/DDBJ whole genome shotgun (WGS) entry which is preliminary data.</text>
</comment>
<reference evidence="1 2" key="1">
    <citation type="submission" date="2016-01" db="EMBL/GenBank/DDBJ databases">
        <title>Genome Sequences of Twelve Sporeforming Bacillus Species Isolated from Foods.</title>
        <authorList>
            <person name="Berendsen E.M."/>
            <person name="Wells-Bennik M.H."/>
            <person name="Krawcyk A.O."/>
            <person name="De Jong A."/>
            <person name="Holsappel S."/>
            <person name="Eijlander R.T."/>
            <person name="Kuipers O.P."/>
        </authorList>
    </citation>
    <scope>NUCLEOTIDE SEQUENCE [LARGE SCALE GENOMIC DNA]</scope>
    <source>
        <strain evidence="1 2">B4099</strain>
    </source>
</reference>